<gene>
    <name evidence="3" type="ORF">SAMN05216175_104173</name>
</gene>
<dbReference type="EMBL" id="FOOU01000004">
    <property type="protein sequence ID" value="SFG22062.1"/>
    <property type="molecule type" value="Genomic_DNA"/>
</dbReference>
<keyword evidence="4" id="KW-1185">Reference proteome</keyword>
<dbReference type="SUPFAM" id="SSF52402">
    <property type="entry name" value="Adenine nucleotide alpha hydrolases-like"/>
    <property type="match status" value="1"/>
</dbReference>
<evidence type="ECO:0000256" key="2">
    <source>
        <dbReference type="ARBA" id="ARBA00022982"/>
    </source>
</evidence>
<dbReference type="RefSeq" id="WP_090726484.1">
    <property type="nucleotide sequence ID" value="NZ_FOOU01000004.1"/>
</dbReference>
<reference evidence="4" key="1">
    <citation type="submission" date="2016-10" db="EMBL/GenBank/DDBJ databases">
        <authorList>
            <person name="Varghese N."/>
            <person name="Submissions S."/>
        </authorList>
    </citation>
    <scope>NUCLEOTIDE SEQUENCE [LARGE SCALE GENOMIC DNA]</scope>
    <source>
        <strain evidence="4">CGMCC 1.10971</strain>
    </source>
</reference>
<dbReference type="PANTHER" id="PTHR21294">
    <property type="entry name" value="ELECTRON TRANSFER FLAVOPROTEIN BETA-SUBUNIT"/>
    <property type="match status" value="1"/>
</dbReference>
<dbReference type="PANTHER" id="PTHR21294:SF8">
    <property type="entry name" value="ELECTRON TRANSFER FLAVOPROTEIN SUBUNIT BETA"/>
    <property type="match status" value="1"/>
</dbReference>
<name>A0A1I2Q123_9GAMM</name>
<evidence type="ECO:0000313" key="3">
    <source>
        <dbReference type="EMBL" id="SFG22062.1"/>
    </source>
</evidence>
<dbReference type="InterPro" id="IPR012255">
    <property type="entry name" value="ETF_b"/>
</dbReference>
<proteinExistence type="predicted"/>
<dbReference type="STRING" id="1045558.SAMN05216175_104173"/>
<accession>A0A1I2Q123</accession>
<dbReference type="GO" id="GO:0009055">
    <property type="term" value="F:electron transfer activity"/>
    <property type="evidence" value="ECO:0007669"/>
    <property type="project" value="InterPro"/>
</dbReference>
<sequence length="283" mass="30061">MQPDSSTALDDKGLDLTELDLKIVSLISIGKHPTSGRARRAEQDGRAVELGMVLAEATGDKQNLTVIHAGDSQLEAQQAALRSYAGMGLGAVRVLQMRDSADAINPLSEYLYKHAPDIILTGVHAESGESSGMVPYLLGEALGWPVVPRIANIVSIKNGVAEILQALPRGQRRALAVRLPFIASVDNAAPAPRQSAFGPASRALMDQKVSQSDVDGVRNAWSELPARKRPKRLKVVKAKTGAARLKAATAKPQGAGGKVMKEQSAAEQAQAIFDLLLEEGVLR</sequence>
<organism evidence="3 4">
    <name type="scientific">Neptunomonas qingdaonensis</name>
    <dbReference type="NCBI Taxonomy" id="1045558"/>
    <lineage>
        <taxon>Bacteria</taxon>
        <taxon>Pseudomonadati</taxon>
        <taxon>Pseudomonadota</taxon>
        <taxon>Gammaproteobacteria</taxon>
        <taxon>Oceanospirillales</taxon>
        <taxon>Oceanospirillaceae</taxon>
        <taxon>Neptunomonas</taxon>
    </lineage>
</organism>
<dbReference type="InterPro" id="IPR014729">
    <property type="entry name" value="Rossmann-like_a/b/a_fold"/>
</dbReference>
<keyword evidence="1" id="KW-0813">Transport</keyword>
<evidence type="ECO:0000313" key="4">
    <source>
        <dbReference type="Proteomes" id="UP000198623"/>
    </source>
</evidence>
<dbReference type="Gene3D" id="3.40.50.620">
    <property type="entry name" value="HUPs"/>
    <property type="match status" value="1"/>
</dbReference>
<dbReference type="OrthoDB" id="5598152at2"/>
<dbReference type="AlphaFoldDB" id="A0A1I2Q123"/>
<protein>
    <submittedName>
        <fullName evidence="3">Electron transfer flavoprotein beta subunit</fullName>
    </submittedName>
</protein>
<keyword evidence="2" id="KW-0249">Electron transport</keyword>
<dbReference type="Proteomes" id="UP000198623">
    <property type="component" value="Unassembled WGS sequence"/>
</dbReference>
<evidence type="ECO:0000256" key="1">
    <source>
        <dbReference type="ARBA" id="ARBA00022448"/>
    </source>
</evidence>